<gene>
    <name evidence="2" type="ORF">EYF80_049553</name>
</gene>
<organism evidence="2 3">
    <name type="scientific">Liparis tanakae</name>
    <name type="common">Tanaka's snailfish</name>
    <dbReference type="NCBI Taxonomy" id="230148"/>
    <lineage>
        <taxon>Eukaryota</taxon>
        <taxon>Metazoa</taxon>
        <taxon>Chordata</taxon>
        <taxon>Craniata</taxon>
        <taxon>Vertebrata</taxon>
        <taxon>Euteleostomi</taxon>
        <taxon>Actinopterygii</taxon>
        <taxon>Neopterygii</taxon>
        <taxon>Teleostei</taxon>
        <taxon>Neoteleostei</taxon>
        <taxon>Acanthomorphata</taxon>
        <taxon>Eupercaria</taxon>
        <taxon>Perciformes</taxon>
        <taxon>Cottioidei</taxon>
        <taxon>Cottales</taxon>
        <taxon>Liparidae</taxon>
        <taxon>Liparis</taxon>
    </lineage>
</organism>
<sequence>MEAANERKGSKYEDMEEEEELPVVERPGLSGGGGGSGKMLWMGLDQWKRESVGVKSSNLGSPA</sequence>
<dbReference type="Proteomes" id="UP000314294">
    <property type="component" value="Unassembled WGS sequence"/>
</dbReference>
<comment type="caution">
    <text evidence="2">The sequence shown here is derived from an EMBL/GenBank/DDBJ whole genome shotgun (WGS) entry which is preliminary data.</text>
</comment>
<evidence type="ECO:0000313" key="2">
    <source>
        <dbReference type="EMBL" id="TNN40266.1"/>
    </source>
</evidence>
<feature type="region of interest" description="Disordered" evidence="1">
    <location>
        <begin position="1"/>
        <end position="37"/>
    </location>
</feature>
<keyword evidence="3" id="KW-1185">Reference proteome</keyword>
<protein>
    <submittedName>
        <fullName evidence="2">Uncharacterized protein</fullName>
    </submittedName>
</protein>
<name>A0A4Z2FGB6_9TELE</name>
<dbReference type="EMBL" id="SRLO01001204">
    <property type="protein sequence ID" value="TNN40266.1"/>
    <property type="molecule type" value="Genomic_DNA"/>
</dbReference>
<reference evidence="2 3" key="1">
    <citation type="submission" date="2019-03" db="EMBL/GenBank/DDBJ databases">
        <title>First draft genome of Liparis tanakae, snailfish: a comprehensive survey of snailfish specific genes.</title>
        <authorList>
            <person name="Kim W."/>
            <person name="Song I."/>
            <person name="Jeong J.-H."/>
            <person name="Kim D."/>
            <person name="Kim S."/>
            <person name="Ryu S."/>
            <person name="Song J.Y."/>
            <person name="Lee S.K."/>
        </authorList>
    </citation>
    <scope>NUCLEOTIDE SEQUENCE [LARGE SCALE GENOMIC DNA]</scope>
    <source>
        <tissue evidence="2">Muscle</tissue>
    </source>
</reference>
<proteinExistence type="predicted"/>
<evidence type="ECO:0000313" key="3">
    <source>
        <dbReference type="Proteomes" id="UP000314294"/>
    </source>
</evidence>
<accession>A0A4Z2FGB6</accession>
<feature type="compositionally biased region" description="Basic and acidic residues" evidence="1">
    <location>
        <begin position="1"/>
        <end position="13"/>
    </location>
</feature>
<evidence type="ECO:0000256" key="1">
    <source>
        <dbReference type="SAM" id="MobiDB-lite"/>
    </source>
</evidence>
<dbReference type="AlphaFoldDB" id="A0A4Z2FGB6"/>